<organism evidence="2 3">
    <name type="scientific">Leptospira inadai serovar Lyme</name>
    <dbReference type="NCBI Taxonomy" id="293084"/>
    <lineage>
        <taxon>Bacteria</taxon>
        <taxon>Pseudomonadati</taxon>
        <taxon>Spirochaetota</taxon>
        <taxon>Spirochaetia</taxon>
        <taxon>Leptospirales</taxon>
        <taxon>Leptospiraceae</taxon>
        <taxon>Leptospira</taxon>
    </lineage>
</organism>
<dbReference type="PANTHER" id="PTHR35791">
    <property type="entry name" value="UPF0754 MEMBRANE PROTEIN YHEB"/>
    <property type="match status" value="1"/>
</dbReference>
<keyword evidence="1" id="KW-1133">Transmembrane helix</keyword>
<name>A0ABX4YJA8_9LEPT</name>
<dbReference type="PANTHER" id="PTHR35791:SF1">
    <property type="entry name" value="UPF0754 MEMBRANE PROTEIN YHEB"/>
    <property type="match status" value="1"/>
</dbReference>
<keyword evidence="1" id="KW-0812">Transmembrane</keyword>
<sequence length="408" mass="46698">MSEWFHSYPDSIQVLSIFLTCSFVGWVTNYIAVQMIFFPNEFRGIGFIGWQGIIPHHAVKMSGLIANVLITRLVNPYELYRKIQPSKIVELIRDLIRLRSKDIVKNVLVAASPALWSMLPKGSREALEREIQEEIPLKIREVYHSFGKELHKVLQVDELIRASLSGPNTKYLVEVFRRCGGPEFKFIIRSGIYFGFLIGCVQVAFIGIFNQWWTMPIMGIVVGYLTNWLAILMIFHPLEPRNFLLFKYQGLFLKRQKKVSKEFASVIASRVLTTENLTRLIFLGKGGDLIVNELVIRSKELSERKLKERIPYAKLLIGTAKVEELKEKITEMIVGLVPETAERMKGYLEETLEIEKIIYERLSVLPALEFEQLLHSVFKEDETTLILLGALLGGIAGCIQAYIVFTGL</sequence>
<comment type="caution">
    <text evidence="2">The sequence shown here is derived from an EMBL/GenBank/DDBJ whole genome shotgun (WGS) entry which is preliminary data.</text>
</comment>
<accession>A0ABX4YJA8</accession>
<evidence type="ECO:0000313" key="3">
    <source>
        <dbReference type="Proteomes" id="UP000094669"/>
    </source>
</evidence>
<dbReference type="RefSeq" id="WP_010416411.1">
    <property type="nucleotide sequence ID" value="NZ_MCRM02000007.1"/>
</dbReference>
<dbReference type="Proteomes" id="UP000094669">
    <property type="component" value="Unassembled WGS sequence"/>
</dbReference>
<feature type="transmembrane region" description="Helical" evidence="1">
    <location>
        <begin position="385"/>
        <end position="405"/>
    </location>
</feature>
<evidence type="ECO:0000256" key="1">
    <source>
        <dbReference type="SAM" id="Phobius"/>
    </source>
</evidence>
<feature type="transmembrane region" description="Helical" evidence="1">
    <location>
        <begin position="215"/>
        <end position="235"/>
    </location>
</feature>
<feature type="transmembrane region" description="Helical" evidence="1">
    <location>
        <begin position="12"/>
        <end position="33"/>
    </location>
</feature>
<proteinExistence type="predicted"/>
<keyword evidence="1" id="KW-0472">Membrane</keyword>
<reference evidence="2" key="1">
    <citation type="submission" date="2018-01" db="EMBL/GenBank/DDBJ databases">
        <title>Genomic characterization of Leptospira inadai serogroup Lyme isolated from captured rat in Brazil and comparative analysis with human reference strain.</title>
        <authorList>
            <person name="Moreno L.Z."/>
            <person name="Loureiro A.P."/>
            <person name="Miraglia F."/>
            <person name="Kremer F.S."/>
            <person name="Eslabao M.R."/>
            <person name="Dellagostin O.A."/>
            <person name="Lilenbaum W."/>
            <person name="Moreno A.M."/>
        </authorList>
    </citation>
    <scope>NUCLEOTIDE SEQUENCE [LARGE SCALE GENOMIC DNA]</scope>
    <source>
        <strain evidence="2">M34/99</strain>
    </source>
</reference>
<keyword evidence="3" id="KW-1185">Reference proteome</keyword>
<evidence type="ECO:0000313" key="2">
    <source>
        <dbReference type="EMBL" id="PNV75336.1"/>
    </source>
</evidence>
<gene>
    <name evidence="2" type="ORF">BES34_008745</name>
</gene>
<feature type="transmembrane region" description="Helical" evidence="1">
    <location>
        <begin position="186"/>
        <end position="209"/>
    </location>
</feature>
<dbReference type="EMBL" id="MCRM02000007">
    <property type="protein sequence ID" value="PNV75336.1"/>
    <property type="molecule type" value="Genomic_DNA"/>
</dbReference>
<protein>
    <submittedName>
        <fullName evidence="2">DUF445 domain-containing protein</fullName>
    </submittedName>
</protein>